<dbReference type="GO" id="GO:0071011">
    <property type="term" value="C:precatalytic spliceosome"/>
    <property type="evidence" value="ECO:0007669"/>
    <property type="project" value="TreeGrafter"/>
</dbReference>
<proteinExistence type="predicted"/>
<dbReference type="InterPro" id="IPR052084">
    <property type="entry name" value="SF3B4_spliceosome_assoc"/>
</dbReference>
<comment type="subcellular location">
    <subcellularLocation>
        <location evidence="1">Nucleus</location>
    </subcellularLocation>
</comment>
<evidence type="ECO:0000313" key="7">
    <source>
        <dbReference type="EMBL" id="CDO92328.1"/>
    </source>
</evidence>
<dbReference type="SMART" id="SM00360">
    <property type="entry name" value="RRM"/>
    <property type="match status" value="2"/>
</dbReference>
<dbReference type="PROSITE" id="PS50102">
    <property type="entry name" value="RRM"/>
    <property type="match status" value="2"/>
</dbReference>
<comment type="caution">
    <text evidence="7">The sequence shown here is derived from an EMBL/GenBank/DDBJ whole genome shotgun (WGS) entry which is preliminary data.</text>
</comment>
<dbReference type="PANTHER" id="PTHR48030">
    <property type="entry name" value="SPLICING FACTOR 3B SUBUNIT 4"/>
    <property type="match status" value="1"/>
</dbReference>
<evidence type="ECO:0000256" key="4">
    <source>
        <dbReference type="ARBA" id="ARBA00023242"/>
    </source>
</evidence>
<keyword evidence="3 5" id="KW-0694">RNA-binding</keyword>
<dbReference type="GO" id="GO:0000398">
    <property type="term" value="P:mRNA splicing, via spliceosome"/>
    <property type="evidence" value="ECO:0007669"/>
    <property type="project" value="UniProtKB-ARBA"/>
</dbReference>
<dbReference type="InterPro" id="IPR035979">
    <property type="entry name" value="RBD_domain_sf"/>
</dbReference>
<feature type="domain" description="RRM" evidence="6">
    <location>
        <begin position="94"/>
        <end position="171"/>
    </location>
</feature>
<dbReference type="GO" id="GO:0003723">
    <property type="term" value="F:RNA binding"/>
    <property type="evidence" value="ECO:0007669"/>
    <property type="project" value="UniProtKB-UniRule"/>
</dbReference>
<evidence type="ECO:0000256" key="2">
    <source>
        <dbReference type="ARBA" id="ARBA00022737"/>
    </source>
</evidence>
<protein>
    <submittedName>
        <fullName evidence="7">WGS project CCBQ000000000 data, contig 00041</fullName>
    </submittedName>
</protein>
<dbReference type="Pfam" id="PF00076">
    <property type="entry name" value="RRM_1"/>
    <property type="match status" value="2"/>
</dbReference>
<dbReference type="EMBL" id="CCBQ010000013">
    <property type="protein sequence ID" value="CDO92328.1"/>
    <property type="molecule type" value="Genomic_DNA"/>
</dbReference>
<sequence>MSNTVYVGNLDSKVNKALLYELFVQAGPISSIRFPKDKQEENTEHPTYAFIKFVNDEVDYVCKLFDHKVSLYGKPLKVKKSNKQTEAIDHDVGAKLFVKDLDESIDVPQLCNIFKTFGQLLKKPEVFYLRNGTLRCAYVWYTTFKHSDDALNRLNNTNLANKVITVDYAYKDDKQKTLKHGDEIERLLDTERQKNYPLMN</sequence>
<dbReference type="GO" id="GO:0005686">
    <property type="term" value="C:U2 snRNP"/>
    <property type="evidence" value="ECO:0007669"/>
    <property type="project" value="UniProtKB-ARBA"/>
</dbReference>
<evidence type="ECO:0000259" key="6">
    <source>
        <dbReference type="PROSITE" id="PS50102"/>
    </source>
</evidence>
<dbReference type="SUPFAM" id="SSF54928">
    <property type="entry name" value="RNA-binding domain, RBD"/>
    <property type="match status" value="1"/>
</dbReference>
<organism evidence="7 8">
    <name type="scientific">Kluyveromyces dobzhanskii CBS 2104</name>
    <dbReference type="NCBI Taxonomy" id="1427455"/>
    <lineage>
        <taxon>Eukaryota</taxon>
        <taxon>Fungi</taxon>
        <taxon>Dikarya</taxon>
        <taxon>Ascomycota</taxon>
        <taxon>Saccharomycotina</taxon>
        <taxon>Saccharomycetes</taxon>
        <taxon>Saccharomycetales</taxon>
        <taxon>Saccharomycetaceae</taxon>
        <taxon>Kluyveromyces</taxon>
    </lineage>
</organism>
<dbReference type="FunFam" id="3.30.70.330:FF:000895">
    <property type="entry name" value="Hsh49p"/>
    <property type="match status" value="1"/>
</dbReference>
<dbReference type="OrthoDB" id="10259687at2759"/>
<dbReference type="GO" id="GO:0005730">
    <property type="term" value="C:nucleolus"/>
    <property type="evidence" value="ECO:0007669"/>
    <property type="project" value="TreeGrafter"/>
</dbReference>
<evidence type="ECO:0000256" key="5">
    <source>
        <dbReference type="PROSITE-ProRule" id="PRU00176"/>
    </source>
</evidence>
<dbReference type="InterPro" id="IPR012677">
    <property type="entry name" value="Nucleotide-bd_a/b_plait_sf"/>
</dbReference>
<dbReference type="AlphaFoldDB" id="A0A0A8L0F0"/>
<keyword evidence="4" id="KW-0539">Nucleus</keyword>
<evidence type="ECO:0000256" key="3">
    <source>
        <dbReference type="ARBA" id="ARBA00022884"/>
    </source>
</evidence>
<gene>
    <name evidence="7" type="ORF">KLDO_g648</name>
</gene>
<feature type="domain" description="RRM" evidence="6">
    <location>
        <begin position="3"/>
        <end position="83"/>
    </location>
</feature>
<dbReference type="GO" id="GO:0048026">
    <property type="term" value="P:positive regulation of mRNA splicing, via spliceosome"/>
    <property type="evidence" value="ECO:0007669"/>
    <property type="project" value="TreeGrafter"/>
</dbReference>
<keyword evidence="8" id="KW-1185">Reference proteome</keyword>
<reference evidence="7 8" key="1">
    <citation type="submission" date="2014-03" db="EMBL/GenBank/DDBJ databases">
        <title>The genome of Kluyveromyces dobzhanskii.</title>
        <authorList>
            <person name="Nystedt B."/>
            <person name="Astrom S."/>
        </authorList>
    </citation>
    <scope>NUCLEOTIDE SEQUENCE [LARGE SCALE GENOMIC DNA]</scope>
    <source>
        <strain evidence="7 8">CBS 2104</strain>
    </source>
</reference>
<dbReference type="InterPro" id="IPR000504">
    <property type="entry name" value="RRM_dom"/>
</dbReference>
<dbReference type="Proteomes" id="UP000031516">
    <property type="component" value="Unassembled WGS sequence"/>
</dbReference>
<name>A0A0A8L0F0_9SACH</name>
<keyword evidence="2" id="KW-0677">Repeat</keyword>
<accession>A0A0A8L0F0</accession>
<dbReference type="Gene3D" id="3.30.70.330">
    <property type="match status" value="2"/>
</dbReference>
<dbReference type="PANTHER" id="PTHR48030:SF3">
    <property type="entry name" value="SPLICING FACTOR 3B SUBUNIT 4"/>
    <property type="match status" value="1"/>
</dbReference>
<evidence type="ECO:0000256" key="1">
    <source>
        <dbReference type="ARBA" id="ARBA00004123"/>
    </source>
</evidence>
<evidence type="ECO:0000313" key="8">
    <source>
        <dbReference type="Proteomes" id="UP000031516"/>
    </source>
</evidence>